<dbReference type="AlphaFoldDB" id="A0A075I1M3"/>
<name>A0A075I1M3_9ARCH</name>
<evidence type="ECO:0000259" key="1">
    <source>
        <dbReference type="Pfam" id="PF00586"/>
    </source>
</evidence>
<dbReference type="PANTHER" id="PTHR10520:SF12">
    <property type="entry name" value="TRIFUNCTIONAL PURINE BIOSYNTHETIC PROTEIN ADENOSINE-3"/>
    <property type="match status" value="1"/>
</dbReference>
<reference evidence="2" key="1">
    <citation type="journal article" date="2014" name="Genome Biol. Evol.">
        <title>Pangenome evidence for extensive interdomain horizontal transfer affecting lineage core and shell genes in uncultured planktonic thaumarchaeota and euryarchaeota.</title>
        <authorList>
            <person name="Deschamps P."/>
            <person name="Zivanovic Y."/>
            <person name="Moreira D."/>
            <person name="Rodriguez-Valera F."/>
            <person name="Lopez-Garcia P."/>
        </authorList>
    </citation>
    <scope>NUCLEOTIDE SEQUENCE</scope>
</reference>
<dbReference type="InterPro" id="IPR016188">
    <property type="entry name" value="PurM-like_N"/>
</dbReference>
<dbReference type="EMBL" id="KF901195">
    <property type="protein sequence ID" value="AIF21685.1"/>
    <property type="molecule type" value="Genomic_DNA"/>
</dbReference>
<accession>A0A075I1M3</accession>
<dbReference type="InterPro" id="IPR036921">
    <property type="entry name" value="PurM-like_N_sf"/>
</dbReference>
<dbReference type="GO" id="GO:0005829">
    <property type="term" value="C:cytosol"/>
    <property type="evidence" value="ECO:0007669"/>
    <property type="project" value="TreeGrafter"/>
</dbReference>
<dbReference type="GO" id="GO:0004641">
    <property type="term" value="F:phosphoribosylformylglycinamidine cyclo-ligase activity"/>
    <property type="evidence" value="ECO:0007669"/>
    <property type="project" value="UniProtKB-EC"/>
</dbReference>
<proteinExistence type="predicted"/>
<keyword evidence="2" id="KW-0436">Ligase</keyword>
<dbReference type="GO" id="GO:0006189">
    <property type="term" value="P:'de novo' IMP biosynthetic process"/>
    <property type="evidence" value="ECO:0007669"/>
    <property type="project" value="InterPro"/>
</dbReference>
<dbReference type="SUPFAM" id="SSF55326">
    <property type="entry name" value="PurM N-terminal domain-like"/>
    <property type="match status" value="1"/>
</dbReference>
<protein>
    <submittedName>
        <fullName evidence="2">Phosphoribosylformylglycinamidine cyclo-ligase (PurM)</fullName>
        <ecNumber evidence="2">6.3.3.1</ecNumber>
    </submittedName>
</protein>
<dbReference type="GO" id="GO:0046084">
    <property type="term" value="P:adenine biosynthetic process"/>
    <property type="evidence" value="ECO:0007669"/>
    <property type="project" value="TreeGrafter"/>
</dbReference>
<organism evidence="2">
    <name type="scientific">uncultured marine thaumarchaeote SAT1000_05_G10</name>
    <dbReference type="NCBI Taxonomy" id="1456358"/>
    <lineage>
        <taxon>Archaea</taxon>
        <taxon>Nitrososphaerota</taxon>
        <taxon>environmental samples</taxon>
    </lineage>
</organism>
<sequence>MAITYKKVGVDITEIKKSQAAIGRIISSTHNIQKFAKTTHGFGHYAGIVQIPGGKLLATHTDGVGTKILIANMLKKYDTIGIDCIAMNVNDIICIGATPISFVDYIAANKIINKYSKKSFKD</sequence>
<gene>
    <name evidence="2" type="primary">purM</name>
</gene>
<feature type="domain" description="PurM-like N-terminal" evidence="1">
    <location>
        <begin position="44"/>
        <end position="110"/>
    </location>
</feature>
<dbReference type="Pfam" id="PF00586">
    <property type="entry name" value="AIRS"/>
    <property type="match status" value="1"/>
</dbReference>
<dbReference type="InterPro" id="IPR004733">
    <property type="entry name" value="PurM_cligase"/>
</dbReference>
<evidence type="ECO:0000313" key="2">
    <source>
        <dbReference type="EMBL" id="AIF21685.1"/>
    </source>
</evidence>
<dbReference type="GO" id="GO:0004637">
    <property type="term" value="F:phosphoribosylamine-glycine ligase activity"/>
    <property type="evidence" value="ECO:0007669"/>
    <property type="project" value="TreeGrafter"/>
</dbReference>
<dbReference type="EC" id="6.3.3.1" evidence="2"/>
<dbReference type="PANTHER" id="PTHR10520">
    <property type="entry name" value="TRIFUNCTIONAL PURINE BIOSYNTHETIC PROTEIN ADENOSINE-3-RELATED"/>
    <property type="match status" value="1"/>
</dbReference>
<dbReference type="Gene3D" id="3.30.1330.10">
    <property type="entry name" value="PurM-like, N-terminal domain"/>
    <property type="match status" value="1"/>
</dbReference>